<dbReference type="SUPFAM" id="SSF51905">
    <property type="entry name" value="FAD/NAD(P)-binding domain"/>
    <property type="match status" value="1"/>
</dbReference>
<proteinExistence type="predicted"/>
<dbReference type="Pfam" id="PF01593">
    <property type="entry name" value="Amino_oxidase"/>
    <property type="match status" value="1"/>
</dbReference>
<dbReference type="EMBL" id="JAGFOA010000007">
    <property type="protein sequence ID" value="MBO3664846.1"/>
    <property type="molecule type" value="Genomic_DNA"/>
</dbReference>
<dbReference type="PANTHER" id="PTHR10668">
    <property type="entry name" value="PHYTOENE DEHYDROGENASE"/>
    <property type="match status" value="1"/>
</dbReference>
<name>A0A939TS55_9MICO</name>
<evidence type="ECO:0000256" key="3">
    <source>
        <dbReference type="ARBA" id="ARBA00040298"/>
    </source>
</evidence>
<organism evidence="5 6">
    <name type="scientific">Microbacterium stercoris</name>
    <dbReference type="NCBI Taxonomy" id="2820289"/>
    <lineage>
        <taxon>Bacteria</taxon>
        <taxon>Bacillati</taxon>
        <taxon>Actinomycetota</taxon>
        <taxon>Actinomycetes</taxon>
        <taxon>Micrococcales</taxon>
        <taxon>Microbacteriaceae</taxon>
        <taxon>Microbacterium</taxon>
    </lineage>
</organism>
<comment type="function">
    <text evidence="1">Probable oxidoreductase that may play a role as regulator of mitochondrial function.</text>
</comment>
<feature type="domain" description="Amine oxidase" evidence="4">
    <location>
        <begin position="13"/>
        <end position="453"/>
    </location>
</feature>
<dbReference type="Gene3D" id="3.50.50.60">
    <property type="entry name" value="FAD/NAD(P)-binding domain"/>
    <property type="match status" value="2"/>
</dbReference>
<evidence type="ECO:0000256" key="1">
    <source>
        <dbReference type="ARBA" id="ARBA00037217"/>
    </source>
</evidence>
<evidence type="ECO:0000313" key="5">
    <source>
        <dbReference type="EMBL" id="MBO3664846.1"/>
    </source>
</evidence>
<evidence type="ECO:0000313" key="6">
    <source>
        <dbReference type="Proteomes" id="UP000680132"/>
    </source>
</evidence>
<evidence type="ECO:0000256" key="2">
    <source>
        <dbReference type="ARBA" id="ARBA00038825"/>
    </source>
</evidence>
<dbReference type="InterPro" id="IPR036188">
    <property type="entry name" value="FAD/NAD-bd_sf"/>
</dbReference>
<accession>A0A939TS55</accession>
<dbReference type="RefSeq" id="WP_208504955.1">
    <property type="nucleotide sequence ID" value="NZ_JAGFOA010000007.1"/>
</dbReference>
<comment type="caution">
    <text evidence="5">The sequence shown here is derived from an EMBL/GenBank/DDBJ whole genome shotgun (WGS) entry which is preliminary data.</text>
</comment>
<reference evidence="5" key="1">
    <citation type="submission" date="2021-03" db="EMBL/GenBank/DDBJ databases">
        <title>Microbacterium sp. nov., a novel actinobacterium isolated from cow dung.</title>
        <authorList>
            <person name="Zhang L."/>
        </authorList>
    </citation>
    <scope>NUCLEOTIDE SEQUENCE</scope>
    <source>
        <strain evidence="5">NEAU-LLB</strain>
    </source>
</reference>
<comment type="subunit">
    <text evidence="2">Interacts with COX5B; this interaction may contribute to localize PYROXD2 to the inner face of the inner mitochondrial membrane.</text>
</comment>
<dbReference type="InterPro" id="IPR002937">
    <property type="entry name" value="Amino_oxidase"/>
</dbReference>
<protein>
    <recommendedName>
        <fullName evidence="3">Pyridine nucleotide-disulfide oxidoreductase domain-containing protein 2</fullName>
    </recommendedName>
</protein>
<gene>
    <name evidence="5" type="ORF">J5V96_15225</name>
</gene>
<dbReference type="PANTHER" id="PTHR10668:SF105">
    <property type="entry name" value="DEHYDROGENASE-RELATED"/>
    <property type="match status" value="1"/>
</dbReference>
<dbReference type="GO" id="GO:0016491">
    <property type="term" value="F:oxidoreductase activity"/>
    <property type="evidence" value="ECO:0007669"/>
    <property type="project" value="InterPro"/>
</dbReference>
<dbReference type="AlphaFoldDB" id="A0A939TS55"/>
<dbReference type="Proteomes" id="UP000680132">
    <property type="component" value="Unassembled WGS sequence"/>
</dbReference>
<keyword evidence="6" id="KW-1185">Reference proteome</keyword>
<evidence type="ECO:0000259" key="4">
    <source>
        <dbReference type="Pfam" id="PF01593"/>
    </source>
</evidence>
<sequence length="491" mass="51946">MKDVTVIGSGPNGLAAALVMASAGLTVRVIESAESLGGGARTTQSLESGFLIDHGSAVHPMAAASPFFRWAGLSDAVELLVPDVSYGHALPGGRAITARRSLESTADDLGADGARWRALFGPLVEHVDSLARASLDSPLHVTRDSLTLGRLATRAGLLRFAEPLLMQTAEARALFAGVAAHSIGMSSRLASSALGLVLATHAHAGGWPIPRGGSQAITDFLVERLRERGVEFVTSHRVDSLAEVATRAVFVATSPREFLRIGGDRISRRAYRAYDRFRYGAAVAKLDATLDGPIPWKDESLKVAGTVHLGGSAEQIRQSERETRRGSLAARPFVLVAQQSAIDPSRAPRGKHVLYAYAHVPRGWAGDAGAVILRALEEHAPGVRDLVRVSKVTAPRHLAFSNAGFVGGDISSGDTSLRQLVARPVARSAPWRTEVPGVYLCSASTAPGPGVHGMAGFHAAALALKEQFGLGRPARLIPLLRPLEGDRPRRR</sequence>
<dbReference type="Gene3D" id="3.90.660.50">
    <property type="match status" value="1"/>
</dbReference>